<organism evidence="2 3">
    <name type="scientific">Patella caerulea</name>
    <name type="common">Rayed Mediterranean limpet</name>
    <dbReference type="NCBI Taxonomy" id="87958"/>
    <lineage>
        <taxon>Eukaryota</taxon>
        <taxon>Metazoa</taxon>
        <taxon>Spiralia</taxon>
        <taxon>Lophotrochozoa</taxon>
        <taxon>Mollusca</taxon>
        <taxon>Gastropoda</taxon>
        <taxon>Patellogastropoda</taxon>
        <taxon>Patelloidea</taxon>
        <taxon>Patellidae</taxon>
        <taxon>Patella</taxon>
    </lineage>
</organism>
<dbReference type="PANTHER" id="PTHR14096:SF28">
    <property type="entry name" value="APOLIPOPROTEIN L, 1-RELATED"/>
    <property type="match status" value="1"/>
</dbReference>
<dbReference type="AlphaFoldDB" id="A0AAN8JZY9"/>
<evidence type="ECO:0000256" key="1">
    <source>
        <dbReference type="ARBA" id="ARBA00010090"/>
    </source>
</evidence>
<evidence type="ECO:0000313" key="3">
    <source>
        <dbReference type="Proteomes" id="UP001347796"/>
    </source>
</evidence>
<comment type="similarity">
    <text evidence="1">Belongs to the apolipoprotein L family.</text>
</comment>
<dbReference type="GO" id="GO:0008289">
    <property type="term" value="F:lipid binding"/>
    <property type="evidence" value="ECO:0007669"/>
    <property type="project" value="InterPro"/>
</dbReference>
<proteinExistence type="inferred from homology"/>
<dbReference type="GO" id="GO:0005576">
    <property type="term" value="C:extracellular region"/>
    <property type="evidence" value="ECO:0007669"/>
    <property type="project" value="InterPro"/>
</dbReference>
<dbReference type="PANTHER" id="PTHR14096">
    <property type="entry name" value="APOLIPOPROTEIN L"/>
    <property type="match status" value="1"/>
</dbReference>
<protein>
    <recommendedName>
        <fullName evidence="4">Apolipoprotein L3</fullName>
    </recommendedName>
</protein>
<keyword evidence="3" id="KW-1185">Reference proteome</keyword>
<dbReference type="EMBL" id="JAZGQO010000006">
    <property type="protein sequence ID" value="KAK6185724.1"/>
    <property type="molecule type" value="Genomic_DNA"/>
</dbReference>
<gene>
    <name evidence="2" type="ORF">SNE40_007895</name>
</gene>
<dbReference type="InterPro" id="IPR008405">
    <property type="entry name" value="ApoL"/>
</dbReference>
<dbReference type="Pfam" id="PF05461">
    <property type="entry name" value="ApoL"/>
    <property type="match status" value="1"/>
</dbReference>
<reference evidence="2 3" key="1">
    <citation type="submission" date="2024-01" db="EMBL/GenBank/DDBJ databases">
        <title>The genome of the rayed Mediterranean limpet Patella caerulea (Linnaeus, 1758).</title>
        <authorList>
            <person name="Anh-Thu Weber A."/>
            <person name="Halstead-Nussloch G."/>
        </authorList>
    </citation>
    <scope>NUCLEOTIDE SEQUENCE [LARGE SCALE GENOMIC DNA]</scope>
    <source>
        <strain evidence="2">AATW-2023a</strain>
        <tissue evidence="2">Whole specimen</tissue>
    </source>
</reference>
<dbReference type="GO" id="GO:0016020">
    <property type="term" value="C:membrane"/>
    <property type="evidence" value="ECO:0007669"/>
    <property type="project" value="TreeGrafter"/>
</dbReference>
<accession>A0AAN8JZY9</accession>
<name>A0AAN8JZY9_PATCE</name>
<comment type="caution">
    <text evidence="2">The sequence shown here is derived from an EMBL/GenBank/DDBJ whole genome shotgun (WGS) entry which is preliminary data.</text>
</comment>
<dbReference type="Proteomes" id="UP001347796">
    <property type="component" value="Unassembled WGS sequence"/>
</dbReference>
<evidence type="ECO:0000313" key="2">
    <source>
        <dbReference type="EMBL" id="KAK6185724.1"/>
    </source>
</evidence>
<sequence length="343" mass="37386">MSVPNRGNCVSKRQLPGTFLALIQRQEDAATSFYFTCDKWLYIRNKSIKDLTALADDLDQHHSNVNVASLAGTTVSAFGGVAFIAGMLAPFTAGLSAILAMGGTAASVAGGVTAFGASLTEYGITYSRCKEIQNHLEIDQKYTDKLILDMNKFIAMSGKLEKFIETTYFSDHDWLVIANQSNILFKKAKLGKCAIQNILFLMNSVLKATKSPEVIMAYNLLMSLVETCGITMPNFGNIRMHDLKKLMLGRIAKLGEKELLGSLKGVFLTPGKLTQTARLGLGMTSAVFVLIDIWSIVTTIDDMEKGSKTEAGTKIRKLVTGFEEGRDIVADAVVDRKEGLMVN</sequence>
<dbReference type="GO" id="GO:0042157">
    <property type="term" value="P:lipoprotein metabolic process"/>
    <property type="evidence" value="ECO:0007669"/>
    <property type="project" value="InterPro"/>
</dbReference>
<evidence type="ECO:0008006" key="4">
    <source>
        <dbReference type="Google" id="ProtNLM"/>
    </source>
</evidence>
<dbReference type="GO" id="GO:0006869">
    <property type="term" value="P:lipid transport"/>
    <property type="evidence" value="ECO:0007669"/>
    <property type="project" value="InterPro"/>
</dbReference>